<organism evidence="1 2">
    <name type="scientific">Kitasatospora cathayae</name>
    <dbReference type="NCBI Taxonomy" id="3004092"/>
    <lineage>
        <taxon>Bacteria</taxon>
        <taxon>Bacillati</taxon>
        <taxon>Actinomycetota</taxon>
        <taxon>Actinomycetes</taxon>
        <taxon>Kitasatosporales</taxon>
        <taxon>Streptomycetaceae</taxon>
        <taxon>Kitasatospora</taxon>
    </lineage>
</organism>
<accession>A0ABY7Q6T8</accession>
<evidence type="ECO:0000313" key="2">
    <source>
        <dbReference type="Proteomes" id="UP001212821"/>
    </source>
</evidence>
<dbReference type="Proteomes" id="UP001212821">
    <property type="component" value="Chromosome"/>
</dbReference>
<keyword evidence="2" id="KW-1185">Reference proteome</keyword>
<sequence>MTTPAPPRRPGSAPAGLQGQLDTLRGQARVLTAATHPHPAAR</sequence>
<evidence type="ECO:0000313" key="1">
    <source>
        <dbReference type="EMBL" id="WBP88332.1"/>
    </source>
</evidence>
<reference evidence="2" key="1">
    <citation type="submission" date="2022-12" db="EMBL/GenBank/DDBJ databases">
        <authorList>
            <person name="Mo P."/>
        </authorList>
    </citation>
    <scope>NUCLEOTIDE SEQUENCE [LARGE SCALE GENOMIC DNA]</scope>
    <source>
        <strain evidence="2">HUAS 3-15</strain>
    </source>
</reference>
<proteinExistence type="predicted"/>
<dbReference type="RefSeq" id="WP_270146421.1">
    <property type="nucleotide sequence ID" value="NZ_CP115450.1"/>
</dbReference>
<dbReference type="EMBL" id="CP115450">
    <property type="protein sequence ID" value="WBP88332.1"/>
    <property type="molecule type" value="Genomic_DNA"/>
</dbReference>
<name>A0ABY7Q6T8_9ACTN</name>
<gene>
    <name evidence="1" type="ORF">O1G21_22500</name>
</gene>
<protein>
    <submittedName>
        <fullName evidence="1">Uncharacterized protein</fullName>
    </submittedName>
</protein>